<proteinExistence type="predicted"/>
<organism evidence="1 2">
    <name type="scientific">Brassica cretica</name>
    <name type="common">Mustard</name>
    <dbReference type="NCBI Taxonomy" id="69181"/>
    <lineage>
        <taxon>Eukaryota</taxon>
        <taxon>Viridiplantae</taxon>
        <taxon>Streptophyta</taxon>
        <taxon>Embryophyta</taxon>
        <taxon>Tracheophyta</taxon>
        <taxon>Spermatophyta</taxon>
        <taxon>Magnoliopsida</taxon>
        <taxon>eudicotyledons</taxon>
        <taxon>Gunneridae</taxon>
        <taxon>Pentapetalae</taxon>
        <taxon>rosids</taxon>
        <taxon>malvids</taxon>
        <taxon>Brassicales</taxon>
        <taxon>Brassicaceae</taxon>
        <taxon>Brassiceae</taxon>
        <taxon>Brassica</taxon>
    </lineage>
</organism>
<comment type="caution">
    <text evidence="1">The sequence shown here is derived from an EMBL/GenBank/DDBJ whole genome shotgun (WGS) entry which is preliminary data.</text>
</comment>
<name>A0A8S9LQ52_BRACR</name>
<evidence type="ECO:0000313" key="1">
    <source>
        <dbReference type="EMBL" id="KAF2608177.1"/>
    </source>
</evidence>
<evidence type="ECO:0000313" key="2">
    <source>
        <dbReference type="Proteomes" id="UP000712281"/>
    </source>
</evidence>
<gene>
    <name evidence="1" type="ORF">F2Q68_00045193</name>
</gene>
<protein>
    <submittedName>
        <fullName evidence="1">Uncharacterized protein</fullName>
    </submittedName>
</protein>
<reference evidence="1" key="1">
    <citation type="submission" date="2019-12" db="EMBL/GenBank/DDBJ databases">
        <title>Genome sequencing and annotation of Brassica cretica.</title>
        <authorList>
            <person name="Studholme D.J."/>
            <person name="Sarris P.F."/>
        </authorList>
    </citation>
    <scope>NUCLEOTIDE SEQUENCE</scope>
    <source>
        <strain evidence="1">PFS-001/15</strain>
        <tissue evidence="1">Leaf</tissue>
    </source>
</reference>
<dbReference type="AlphaFoldDB" id="A0A8S9LQ52"/>
<accession>A0A8S9LQ52</accession>
<sequence>MVTLPNTIEMALVIAKLEGPAVSQYCTLRILPGHLMSPSMILLESCLNKASLSSVTVADGGSLPVGRHPVSPPSWPIPSQASSFPLPPCFISSVYRRVAAGPSDSNRRWWESSASLERWRGRGEPDLSWRRRIAGRSRV</sequence>
<dbReference type="EMBL" id="QGKW02000276">
    <property type="protein sequence ID" value="KAF2608177.1"/>
    <property type="molecule type" value="Genomic_DNA"/>
</dbReference>
<dbReference type="Proteomes" id="UP000712281">
    <property type="component" value="Unassembled WGS sequence"/>
</dbReference>